<name>A0AAN0RHM4_9RHOB</name>
<protein>
    <recommendedName>
        <fullName evidence="3">Transglycosylase SLT domain-containing protein</fullName>
    </recommendedName>
</protein>
<evidence type="ECO:0000313" key="4">
    <source>
        <dbReference type="EMBL" id="AII86344.1"/>
    </source>
</evidence>
<feature type="domain" description="Transglycosylase SLT" evidence="3">
    <location>
        <begin position="30"/>
        <end position="151"/>
    </location>
</feature>
<dbReference type="EMBL" id="CP003984">
    <property type="protein sequence ID" value="AII86344.1"/>
    <property type="molecule type" value="Genomic_DNA"/>
</dbReference>
<dbReference type="RefSeq" id="WP_052377022.1">
    <property type="nucleotide sequence ID" value="NZ_CP003984.1"/>
</dbReference>
<comment type="similarity">
    <text evidence="1">Belongs to the virb1 family.</text>
</comment>
<dbReference type="AlphaFoldDB" id="A0AAN0RHM4"/>
<dbReference type="InterPro" id="IPR023346">
    <property type="entry name" value="Lysozyme-like_dom_sf"/>
</dbReference>
<dbReference type="SUPFAM" id="SSF53955">
    <property type="entry name" value="Lysozyme-like"/>
    <property type="match status" value="1"/>
</dbReference>
<accession>A0AAN0RHM4</accession>
<feature type="signal peptide" evidence="2">
    <location>
        <begin position="1"/>
        <end position="18"/>
    </location>
</feature>
<dbReference type="Gene3D" id="1.10.530.10">
    <property type="match status" value="1"/>
</dbReference>
<organism evidence="4 5">
    <name type="scientific">Planktomarina temperata RCA23</name>
    <dbReference type="NCBI Taxonomy" id="666509"/>
    <lineage>
        <taxon>Bacteria</taxon>
        <taxon>Pseudomonadati</taxon>
        <taxon>Pseudomonadota</taxon>
        <taxon>Alphaproteobacteria</taxon>
        <taxon>Rhodobacterales</taxon>
        <taxon>Paracoccaceae</taxon>
        <taxon>Planktomarina</taxon>
    </lineage>
</organism>
<dbReference type="InterPro" id="IPR008258">
    <property type="entry name" value="Transglycosylase_SLT_dom_1"/>
</dbReference>
<dbReference type="Proteomes" id="UP000028680">
    <property type="component" value="Chromosome"/>
</dbReference>
<dbReference type="Pfam" id="PF01464">
    <property type="entry name" value="SLT"/>
    <property type="match status" value="1"/>
</dbReference>
<evidence type="ECO:0000256" key="2">
    <source>
        <dbReference type="SAM" id="SignalP"/>
    </source>
</evidence>
<gene>
    <name evidence="4" type="ORF">RCA23_c07880</name>
</gene>
<evidence type="ECO:0000313" key="5">
    <source>
        <dbReference type="Proteomes" id="UP000028680"/>
    </source>
</evidence>
<proteinExistence type="inferred from homology"/>
<evidence type="ECO:0000259" key="3">
    <source>
        <dbReference type="Pfam" id="PF01464"/>
    </source>
</evidence>
<evidence type="ECO:0000256" key="1">
    <source>
        <dbReference type="ARBA" id="ARBA00009387"/>
    </source>
</evidence>
<dbReference type="KEGG" id="ptp:RCA23_c07880"/>
<reference evidence="4 5" key="1">
    <citation type="journal article" date="2014" name="ISME J.">
        <title>Adaptation of an abundant Roseobacter RCA organism to pelagic systems revealed by genomic and transcriptomic analyses.</title>
        <authorList>
            <person name="Voget S."/>
            <person name="Wemheuer B."/>
            <person name="Brinkhoff T."/>
            <person name="Vollmers J."/>
            <person name="Dietrich S."/>
            <person name="Giebel H.A."/>
            <person name="Beardsley C."/>
            <person name="Sardemann C."/>
            <person name="Bakenhus I."/>
            <person name="Billerbeck S."/>
            <person name="Daniel R."/>
            <person name="Simon M."/>
        </authorList>
    </citation>
    <scope>NUCLEOTIDE SEQUENCE [LARGE SCALE GENOMIC DNA]</scope>
    <source>
        <strain evidence="4 5">RCA23</strain>
    </source>
</reference>
<feature type="chain" id="PRO_5043046093" description="Transglycosylase SLT domain-containing protein" evidence="2">
    <location>
        <begin position="19"/>
        <end position="278"/>
    </location>
</feature>
<keyword evidence="5" id="KW-1185">Reference proteome</keyword>
<keyword evidence="2" id="KW-0732">Signal</keyword>
<sequence>MKRLFALLIILALTPLSAQSTVRDCEELATQIGQNAGLPQHLLPAIARIESGRSLNGKRKAWPWALNHAGKGLYFETKSSALDYLTTATATGRTNIDVGCMQINHYWHSQEFKSLEQMIDPVQNVTYAAKFLRQLYRQHGSWADAVQHYHSPDENRGKRYFSGFTTAVETMNSTASNSIPNLAIAPTHYEFFNLGTAGQNKVDMGFQLASKASVYAQSSTVIHPEYARLIASLGQSEETNALIMPPSLNDMTKSHQVRGVLRKHWSKVEALRKSLAVN</sequence>